<protein>
    <submittedName>
        <fullName evidence="2">Uncharacterized protein</fullName>
    </submittedName>
</protein>
<dbReference type="Gramene" id="KFK21903">
    <property type="protein sequence ID" value="KFK21903"/>
    <property type="gene ID" value="AALP_AAs65627U000100"/>
</dbReference>
<evidence type="ECO:0000256" key="1">
    <source>
        <dbReference type="SAM" id="MobiDB-lite"/>
    </source>
</evidence>
<evidence type="ECO:0000313" key="2">
    <source>
        <dbReference type="EMBL" id="KFK21903.1"/>
    </source>
</evidence>
<keyword evidence="3" id="KW-1185">Reference proteome</keyword>
<dbReference type="Proteomes" id="UP000029120">
    <property type="component" value="Unassembled WGS sequence"/>
</dbReference>
<name>A0A087FWA1_ARAAL</name>
<feature type="region of interest" description="Disordered" evidence="1">
    <location>
        <begin position="105"/>
        <end position="132"/>
    </location>
</feature>
<feature type="non-terminal residue" evidence="2">
    <location>
        <position position="175"/>
    </location>
</feature>
<reference evidence="3" key="1">
    <citation type="journal article" date="2015" name="Nat. Plants">
        <title>Genome expansion of Arabis alpina linked with retrotransposition and reduced symmetric DNA methylation.</title>
        <authorList>
            <person name="Willing E.M."/>
            <person name="Rawat V."/>
            <person name="Mandakova T."/>
            <person name="Maumus F."/>
            <person name="James G.V."/>
            <person name="Nordstroem K.J."/>
            <person name="Becker C."/>
            <person name="Warthmann N."/>
            <person name="Chica C."/>
            <person name="Szarzynska B."/>
            <person name="Zytnicki M."/>
            <person name="Albani M.C."/>
            <person name="Kiefer C."/>
            <person name="Bergonzi S."/>
            <person name="Castaings L."/>
            <person name="Mateos J.L."/>
            <person name="Berns M.C."/>
            <person name="Bujdoso N."/>
            <person name="Piofczyk T."/>
            <person name="de Lorenzo L."/>
            <person name="Barrero-Sicilia C."/>
            <person name="Mateos I."/>
            <person name="Piednoel M."/>
            <person name="Hagmann J."/>
            <person name="Chen-Min-Tao R."/>
            <person name="Iglesias-Fernandez R."/>
            <person name="Schuster S.C."/>
            <person name="Alonso-Blanco C."/>
            <person name="Roudier F."/>
            <person name="Carbonero P."/>
            <person name="Paz-Ares J."/>
            <person name="Davis S.J."/>
            <person name="Pecinka A."/>
            <person name="Quesneville H."/>
            <person name="Colot V."/>
            <person name="Lysak M.A."/>
            <person name="Weigel D."/>
            <person name="Coupland G."/>
            <person name="Schneeberger K."/>
        </authorList>
    </citation>
    <scope>NUCLEOTIDE SEQUENCE [LARGE SCALE GENOMIC DNA]</scope>
    <source>
        <strain evidence="3">cv. Pajares</strain>
    </source>
</reference>
<feature type="compositionally biased region" description="Basic residues" evidence="1">
    <location>
        <begin position="113"/>
        <end position="128"/>
    </location>
</feature>
<feature type="region of interest" description="Disordered" evidence="1">
    <location>
        <begin position="1"/>
        <end position="34"/>
    </location>
</feature>
<accession>A0A087FWA1</accession>
<proteinExistence type="predicted"/>
<gene>
    <name evidence="2" type="ORF">AALP_AAs65627U000100</name>
</gene>
<organism evidence="2 3">
    <name type="scientific">Arabis alpina</name>
    <name type="common">Alpine rock-cress</name>
    <dbReference type="NCBI Taxonomy" id="50452"/>
    <lineage>
        <taxon>Eukaryota</taxon>
        <taxon>Viridiplantae</taxon>
        <taxon>Streptophyta</taxon>
        <taxon>Embryophyta</taxon>
        <taxon>Tracheophyta</taxon>
        <taxon>Spermatophyta</taxon>
        <taxon>Magnoliopsida</taxon>
        <taxon>eudicotyledons</taxon>
        <taxon>Gunneridae</taxon>
        <taxon>Pentapetalae</taxon>
        <taxon>rosids</taxon>
        <taxon>malvids</taxon>
        <taxon>Brassicales</taxon>
        <taxon>Brassicaceae</taxon>
        <taxon>Arabideae</taxon>
        <taxon>Arabis</taxon>
    </lineage>
</organism>
<evidence type="ECO:0000313" key="3">
    <source>
        <dbReference type="Proteomes" id="UP000029120"/>
    </source>
</evidence>
<sequence>MADLGEDHGAVGTGAKSRRIERKPPSKEKVLGSNDFSLKQLKRQALYRYPTLVLDSNHHQLLIHYGSAMELLETRRNKSIQPFSDINPGVINDLQWSPLDLGEDHGAVGTGAKSRRIDRKRPSKKKKVLGSNDFSLKQLNRQALYRHPRVPLLPNYNHHQLLIRYGSAMELLEIR</sequence>
<dbReference type="EMBL" id="KL994656">
    <property type="protein sequence ID" value="KFK21903.1"/>
    <property type="molecule type" value="Genomic_DNA"/>
</dbReference>
<dbReference type="AlphaFoldDB" id="A0A087FWA1"/>